<evidence type="ECO:0000256" key="1">
    <source>
        <dbReference type="SAM" id="MobiDB-lite"/>
    </source>
</evidence>
<sequence length="62" mass="6743">MGITDKVSGRAKQATGAVTGSKSTERQGKQEEAKHDKKEEAAQAQSQAEEKQAEVDRLEKKT</sequence>
<dbReference type="SUPFAM" id="SSF69047">
    <property type="entry name" value="Hypothetical protein YjbJ"/>
    <property type="match status" value="1"/>
</dbReference>
<evidence type="ECO:0008006" key="3">
    <source>
        <dbReference type="Google" id="ProtNLM"/>
    </source>
</evidence>
<feature type="region of interest" description="Disordered" evidence="1">
    <location>
        <begin position="1"/>
        <end position="62"/>
    </location>
</feature>
<evidence type="ECO:0000313" key="2">
    <source>
        <dbReference type="EMBL" id="CAA9481791.1"/>
    </source>
</evidence>
<dbReference type="EMBL" id="CADCVV010000012">
    <property type="protein sequence ID" value="CAA9481791.1"/>
    <property type="molecule type" value="Genomic_DNA"/>
</dbReference>
<feature type="compositionally biased region" description="Basic and acidic residues" evidence="1">
    <location>
        <begin position="48"/>
        <end position="62"/>
    </location>
</feature>
<reference evidence="2" key="1">
    <citation type="submission" date="2020-02" db="EMBL/GenBank/DDBJ databases">
        <authorList>
            <person name="Meier V. D."/>
        </authorList>
    </citation>
    <scope>NUCLEOTIDE SEQUENCE</scope>
    <source>
        <strain evidence="2">AVDCRST_MAG17</strain>
    </source>
</reference>
<gene>
    <name evidence="2" type="ORF">AVDCRST_MAG17-215</name>
</gene>
<name>A0A6J4RYI5_9ACTN</name>
<organism evidence="2">
    <name type="scientific">uncultured Solirubrobacterales bacterium</name>
    <dbReference type="NCBI Taxonomy" id="768556"/>
    <lineage>
        <taxon>Bacteria</taxon>
        <taxon>Bacillati</taxon>
        <taxon>Actinomycetota</taxon>
        <taxon>Thermoleophilia</taxon>
        <taxon>Solirubrobacterales</taxon>
        <taxon>environmental samples</taxon>
    </lineage>
</organism>
<protein>
    <recommendedName>
        <fullName evidence="3">CsbD-like domain-containing protein</fullName>
    </recommendedName>
</protein>
<dbReference type="InterPro" id="IPR036629">
    <property type="entry name" value="YjbJ_sf"/>
</dbReference>
<dbReference type="AlphaFoldDB" id="A0A6J4RYI5"/>
<feature type="compositionally biased region" description="Basic and acidic residues" evidence="1">
    <location>
        <begin position="23"/>
        <end position="41"/>
    </location>
</feature>
<accession>A0A6J4RYI5</accession>
<proteinExistence type="predicted"/>